<accession>A0ACB8TB88</accession>
<evidence type="ECO:0000313" key="1">
    <source>
        <dbReference type="EMBL" id="KAI0065280.1"/>
    </source>
</evidence>
<gene>
    <name evidence="1" type="ORF">BV25DRAFT_1822433</name>
</gene>
<evidence type="ECO:0000313" key="2">
    <source>
        <dbReference type="Proteomes" id="UP000814140"/>
    </source>
</evidence>
<proteinExistence type="predicted"/>
<protein>
    <submittedName>
        <fullName evidence="1">Uncharacterized protein</fullName>
    </submittedName>
</protein>
<comment type="caution">
    <text evidence="1">The sequence shown here is derived from an EMBL/GenBank/DDBJ whole genome shotgun (WGS) entry which is preliminary data.</text>
</comment>
<sequence>MASWQSLPTEIHLAIVRLLDVHPLSALSQTDKHTHALCTPYIFQSVTAPSFGALQAFFNHVPPAYGTHIRALDISTKYPTNPADSTLEPGTPRTDALVRLLRTTPRLERLVLRLSGGLAPHIVAAFPALTRLTHLEILNAEDEDVAPLSERTIVAIALALPNLSSLSLTRITRSLSSAQDISPCIPVPLVKNDTADFPADEPPVLSLPTLFTIPTLRHLAIRDTHLGDRRFNPTLLSATAPLESLEIGAYDGVAPAENASWTGRLMECAGPALTHAVLSAALPVTPTLSFPALKSIRMTPLMPPAGIPDTLAALAEAGAPLARVEVECLVDDVEDVCEEIADAGCTGSWELYLRIVRELEGDVLATSRACKGPIVLDADVRDTLRRLEREGMCITLEGAIVEEDEDDDSGSDWDERTVVDDAAVPEKAALRASFAEMEGVRAQEEPW</sequence>
<name>A0ACB8TB88_9AGAM</name>
<keyword evidence="2" id="KW-1185">Reference proteome</keyword>
<reference evidence="1" key="2">
    <citation type="journal article" date="2022" name="New Phytol.">
        <title>Evolutionary transition to the ectomycorrhizal habit in the genomes of a hyperdiverse lineage of mushroom-forming fungi.</title>
        <authorList>
            <person name="Looney B."/>
            <person name="Miyauchi S."/>
            <person name="Morin E."/>
            <person name="Drula E."/>
            <person name="Courty P.E."/>
            <person name="Kohler A."/>
            <person name="Kuo A."/>
            <person name="LaButti K."/>
            <person name="Pangilinan J."/>
            <person name="Lipzen A."/>
            <person name="Riley R."/>
            <person name="Andreopoulos W."/>
            <person name="He G."/>
            <person name="Johnson J."/>
            <person name="Nolan M."/>
            <person name="Tritt A."/>
            <person name="Barry K.W."/>
            <person name="Grigoriev I.V."/>
            <person name="Nagy L.G."/>
            <person name="Hibbett D."/>
            <person name="Henrissat B."/>
            <person name="Matheny P.B."/>
            <person name="Labbe J."/>
            <person name="Martin F.M."/>
        </authorList>
    </citation>
    <scope>NUCLEOTIDE SEQUENCE</scope>
    <source>
        <strain evidence="1">HHB10654</strain>
    </source>
</reference>
<dbReference type="EMBL" id="MU277196">
    <property type="protein sequence ID" value="KAI0065280.1"/>
    <property type="molecule type" value="Genomic_DNA"/>
</dbReference>
<dbReference type="Proteomes" id="UP000814140">
    <property type="component" value="Unassembled WGS sequence"/>
</dbReference>
<organism evidence="1 2">
    <name type="scientific">Artomyces pyxidatus</name>
    <dbReference type="NCBI Taxonomy" id="48021"/>
    <lineage>
        <taxon>Eukaryota</taxon>
        <taxon>Fungi</taxon>
        <taxon>Dikarya</taxon>
        <taxon>Basidiomycota</taxon>
        <taxon>Agaricomycotina</taxon>
        <taxon>Agaricomycetes</taxon>
        <taxon>Russulales</taxon>
        <taxon>Auriscalpiaceae</taxon>
        <taxon>Artomyces</taxon>
    </lineage>
</organism>
<reference evidence="1" key="1">
    <citation type="submission" date="2021-03" db="EMBL/GenBank/DDBJ databases">
        <authorList>
            <consortium name="DOE Joint Genome Institute"/>
            <person name="Ahrendt S."/>
            <person name="Looney B.P."/>
            <person name="Miyauchi S."/>
            <person name="Morin E."/>
            <person name="Drula E."/>
            <person name="Courty P.E."/>
            <person name="Chicoki N."/>
            <person name="Fauchery L."/>
            <person name="Kohler A."/>
            <person name="Kuo A."/>
            <person name="Labutti K."/>
            <person name="Pangilinan J."/>
            <person name="Lipzen A."/>
            <person name="Riley R."/>
            <person name="Andreopoulos W."/>
            <person name="He G."/>
            <person name="Johnson J."/>
            <person name="Barry K.W."/>
            <person name="Grigoriev I.V."/>
            <person name="Nagy L."/>
            <person name="Hibbett D."/>
            <person name="Henrissat B."/>
            <person name="Matheny P.B."/>
            <person name="Labbe J."/>
            <person name="Martin F."/>
        </authorList>
    </citation>
    <scope>NUCLEOTIDE SEQUENCE</scope>
    <source>
        <strain evidence="1">HHB10654</strain>
    </source>
</reference>